<reference evidence="2 3" key="1">
    <citation type="submission" date="2015-12" db="EMBL/GenBank/DDBJ databases">
        <title>The genome of Folsomia candida.</title>
        <authorList>
            <person name="Faddeeva A."/>
            <person name="Derks M.F."/>
            <person name="Anvar Y."/>
            <person name="Smit S."/>
            <person name="Van Straalen N."/>
            <person name="Roelofs D."/>
        </authorList>
    </citation>
    <scope>NUCLEOTIDE SEQUENCE [LARGE SCALE GENOMIC DNA]</scope>
    <source>
        <strain evidence="2 3">VU population</strain>
        <tissue evidence="2">Whole body</tissue>
    </source>
</reference>
<evidence type="ECO:0000313" key="3">
    <source>
        <dbReference type="Proteomes" id="UP000198287"/>
    </source>
</evidence>
<protein>
    <submittedName>
        <fullName evidence="2">Uncharacterized protein</fullName>
    </submittedName>
</protein>
<sequence length="325" mass="36910">MQCQPCLLSLHHHHRHRFFIRMYDASTHGVHPSFCDDGDKSSLVASLSSSSTRCLWSSNEKGFGMIMVRSTFMDSFFERKFSKFIGRMTYNWFGSIYWTFRKEFETRSDFVSSLVRLAEFFLLFLRKEGEKEGGSPGWRVMLSVAGSLSPGTILLDVALNTNLELTLAFPYTSPPPPSHLFYSGHLLICSLGWLLGVKKSADGKSNQTQTQRIPRKQQLCFFFFFVFVVLVIIFLHQQQQDQEQTRRGRSSKSFTLAFSIDSPKNSSSHFQRDLYILSEFQFGSFYFTRINPQKSHHNASGMFSFTTSDFLSSLGGGGVGGGRGA</sequence>
<accession>A0A226E7R1</accession>
<keyword evidence="1" id="KW-0812">Transmembrane</keyword>
<evidence type="ECO:0000313" key="2">
    <source>
        <dbReference type="EMBL" id="OXA53027.1"/>
    </source>
</evidence>
<dbReference type="EMBL" id="LNIX01000006">
    <property type="protein sequence ID" value="OXA53027.1"/>
    <property type="molecule type" value="Genomic_DNA"/>
</dbReference>
<comment type="caution">
    <text evidence="2">The sequence shown here is derived from an EMBL/GenBank/DDBJ whole genome shotgun (WGS) entry which is preliminary data.</text>
</comment>
<keyword evidence="1" id="KW-0472">Membrane</keyword>
<feature type="transmembrane region" description="Helical" evidence="1">
    <location>
        <begin position="179"/>
        <end position="197"/>
    </location>
</feature>
<feature type="transmembrane region" description="Helical" evidence="1">
    <location>
        <begin position="218"/>
        <end position="236"/>
    </location>
</feature>
<evidence type="ECO:0000256" key="1">
    <source>
        <dbReference type="SAM" id="Phobius"/>
    </source>
</evidence>
<dbReference type="AlphaFoldDB" id="A0A226E7R1"/>
<dbReference type="Proteomes" id="UP000198287">
    <property type="component" value="Unassembled WGS sequence"/>
</dbReference>
<organism evidence="2 3">
    <name type="scientific">Folsomia candida</name>
    <name type="common">Springtail</name>
    <dbReference type="NCBI Taxonomy" id="158441"/>
    <lineage>
        <taxon>Eukaryota</taxon>
        <taxon>Metazoa</taxon>
        <taxon>Ecdysozoa</taxon>
        <taxon>Arthropoda</taxon>
        <taxon>Hexapoda</taxon>
        <taxon>Collembola</taxon>
        <taxon>Entomobryomorpha</taxon>
        <taxon>Isotomoidea</taxon>
        <taxon>Isotomidae</taxon>
        <taxon>Proisotominae</taxon>
        <taxon>Folsomia</taxon>
    </lineage>
</organism>
<name>A0A226E7R1_FOLCA</name>
<keyword evidence="3" id="KW-1185">Reference proteome</keyword>
<gene>
    <name evidence="2" type="ORF">Fcan01_12705</name>
</gene>
<keyword evidence="1" id="KW-1133">Transmembrane helix</keyword>
<proteinExistence type="predicted"/>